<proteinExistence type="predicted"/>
<evidence type="ECO:0000313" key="2">
    <source>
        <dbReference type="Proteomes" id="UP000744676"/>
    </source>
</evidence>
<gene>
    <name evidence="1" type="ORF">D0Z00_003875</name>
</gene>
<dbReference type="EMBL" id="QVQA01000207">
    <property type="protein sequence ID" value="KAF5093761.1"/>
    <property type="molecule type" value="Genomic_DNA"/>
</dbReference>
<reference evidence="1 2" key="1">
    <citation type="journal article" date="2020" name="Front. Microbiol.">
        <title>Phenotypic and Genetic Characterization of the Cheese Ripening Yeast Geotrichum candidum.</title>
        <authorList>
            <person name="Perkins V."/>
            <person name="Vignola S."/>
            <person name="Lessard M.H."/>
            <person name="Plante P.L."/>
            <person name="Corbeil J."/>
            <person name="Dugat-Bony E."/>
            <person name="Frenette M."/>
            <person name="Labrie S."/>
        </authorList>
    </citation>
    <scope>NUCLEOTIDE SEQUENCE [LARGE SCALE GENOMIC DNA]</scope>
    <source>
        <strain evidence="1 2">LMA-1147</strain>
    </source>
</reference>
<keyword evidence="2" id="KW-1185">Reference proteome</keyword>
<dbReference type="Proteomes" id="UP000744676">
    <property type="component" value="Unassembled WGS sequence"/>
</dbReference>
<organism evidence="1 2">
    <name type="scientific">Geotrichum galactomycetum</name>
    <dbReference type="NCBI Taxonomy" id="27317"/>
    <lineage>
        <taxon>Eukaryota</taxon>
        <taxon>Fungi</taxon>
        <taxon>Dikarya</taxon>
        <taxon>Ascomycota</taxon>
        <taxon>Saccharomycotina</taxon>
        <taxon>Dipodascomycetes</taxon>
        <taxon>Dipodascales</taxon>
        <taxon>Dipodascaceae</taxon>
        <taxon>Geotrichum</taxon>
    </lineage>
</organism>
<protein>
    <submittedName>
        <fullName evidence="1">Uncharacterized protein</fullName>
    </submittedName>
</protein>
<accession>A0ACB6V0A9</accession>
<comment type="caution">
    <text evidence="1">The sequence shown here is derived from an EMBL/GenBank/DDBJ whole genome shotgun (WGS) entry which is preliminary data.</text>
</comment>
<name>A0ACB6V0A9_9ASCO</name>
<evidence type="ECO:0000313" key="1">
    <source>
        <dbReference type="EMBL" id="KAF5093761.1"/>
    </source>
</evidence>
<sequence>MPEPVKMPEPTPLEPEVESTRIMIHYDNFDPLVEAIAQRLKKQNIDHQTQTFVDHGVQTEDELHGISTDEGNSKGCQTEISSVESAPVSRQISSSAALPHAVTPQAVAYQNKYPVQNTQVSNHDILPLSKYDFSFPQSNTLDKLAGFEEDYMITPILSDVPKKQNLPDISKNEKPKATPQSYDEESFVTAIDTSFPSAKPRSQKPQRKIPKFQRPTQVFDEGLFERSSSAGSMASMRRKIPRDFDNHPLTGPSFPNAANVGHIDSPLQQPRALFRPNTSEESPMAIDDNYRYDERPKDSPDSGYSHLPLRGLTKNGSDSDVSRIGGLSPENNNRSPRGHLAESGSVFGVSSQRTGGSNLEPKWQDVRNTLQDMASQRPTVLPAVMSQVSVEKNANATTANTLVGGVASPEDYINATVTAKRRPSVNTGDHVKNIVISGNTNSGAGGIPRVVGLSKNDIDGQYNDDDDENYTRYGTGLLLRDNQEKMFPDTSRMPRATSNPIQARQVPDNSLYPSTKYDLFGPNPFPTPTSKPRSLVYSLPPNPRDHSHSHHHARRSLSTSNTGQWEKLEAEPVLYNNSEPMASYNLQAENNRLAAYEQKQYQQQILLQDQARKNTRVSSADKGYSSMSIMSLMEWSKKKKRKDNAEERK</sequence>